<gene>
    <name evidence="1" type="ORF">L195_g026305</name>
</gene>
<dbReference type="Proteomes" id="UP000236291">
    <property type="component" value="Unassembled WGS sequence"/>
</dbReference>
<evidence type="ECO:0000313" key="1">
    <source>
        <dbReference type="EMBL" id="PNY02983.1"/>
    </source>
</evidence>
<sequence>MKRRASVQLFWEREESTCNRFRHSSKNKCEVRGRRSGLAIESISHPELQCNGYYWEPMNPLSAITKVAIP</sequence>
<name>A0A2K3NIY9_TRIPR</name>
<organism evidence="1 2">
    <name type="scientific">Trifolium pratense</name>
    <name type="common">Red clover</name>
    <dbReference type="NCBI Taxonomy" id="57577"/>
    <lineage>
        <taxon>Eukaryota</taxon>
        <taxon>Viridiplantae</taxon>
        <taxon>Streptophyta</taxon>
        <taxon>Embryophyta</taxon>
        <taxon>Tracheophyta</taxon>
        <taxon>Spermatophyta</taxon>
        <taxon>Magnoliopsida</taxon>
        <taxon>eudicotyledons</taxon>
        <taxon>Gunneridae</taxon>
        <taxon>Pentapetalae</taxon>
        <taxon>rosids</taxon>
        <taxon>fabids</taxon>
        <taxon>Fabales</taxon>
        <taxon>Fabaceae</taxon>
        <taxon>Papilionoideae</taxon>
        <taxon>50 kb inversion clade</taxon>
        <taxon>NPAAA clade</taxon>
        <taxon>Hologalegina</taxon>
        <taxon>IRL clade</taxon>
        <taxon>Trifolieae</taxon>
        <taxon>Trifolium</taxon>
    </lineage>
</organism>
<dbReference type="AlphaFoldDB" id="A0A2K3NIY9"/>
<dbReference type="EMBL" id="ASHM01022064">
    <property type="protein sequence ID" value="PNY02983.1"/>
    <property type="molecule type" value="Genomic_DNA"/>
</dbReference>
<proteinExistence type="predicted"/>
<reference evidence="1 2" key="2">
    <citation type="journal article" date="2017" name="Front. Plant Sci.">
        <title>Gene Classification and Mining of Molecular Markers Useful in Red Clover (Trifolium pratense) Breeding.</title>
        <authorList>
            <person name="Istvanek J."/>
            <person name="Dluhosova J."/>
            <person name="Dluhos P."/>
            <person name="Patkova L."/>
            <person name="Nedelnik J."/>
            <person name="Repkova J."/>
        </authorList>
    </citation>
    <scope>NUCLEOTIDE SEQUENCE [LARGE SCALE GENOMIC DNA]</scope>
    <source>
        <strain evidence="2">cv. Tatra</strain>
        <tissue evidence="1">Young leaves</tissue>
    </source>
</reference>
<accession>A0A2K3NIY9</accession>
<comment type="caution">
    <text evidence="1">The sequence shown here is derived from an EMBL/GenBank/DDBJ whole genome shotgun (WGS) entry which is preliminary data.</text>
</comment>
<reference evidence="1 2" key="1">
    <citation type="journal article" date="2014" name="Am. J. Bot.">
        <title>Genome assembly and annotation for red clover (Trifolium pratense; Fabaceae).</title>
        <authorList>
            <person name="Istvanek J."/>
            <person name="Jaros M."/>
            <person name="Krenek A."/>
            <person name="Repkova J."/>
        </authorList>
    </citation>
    <scope>NUCLEOTIDE SEQUENCE [LARGE SCALE GENOMIC DNA]</scope>
    <source>
        <strain evidence="2">cv. Tatra</strain>
        <tissue evidence="1">Young leaves</tissue>
    </source>
</reference>
<protein>
    <submittedName>
        <fullName evidence="1">Uncharacterized protein</fullName>
    </submittedName>
</protein>
<evidence type="ECO:0000313" key="2">
    <source>
        <dbReference type="Proteomes" id="UP000236291"/>
    </source>
</evidence>